<reference evidence="3 4" key="1">
    <citation type="submission" date="2023-11" db="EMBL/GenBank/DDBJ databases">
        <title>Halocaridina rubra genome assembly.</title>
        <authorList>
            <person name="Smith C."/>
        </authorList>
    </citation>
    <scope>NUCLEOTIDE SEQUENCE [LARGE SCALE GENOMIC DNA]</scope>
    <source>
        <strain evidence="3">EP-1</strain>
        <tissue evidence="3">Whole</tissue>
    </source>
</reference>
<organism evidence="3 4">
    <name type="scientific">Halocaridina rubra</name>
    <name type="common">Hawaiian red shrimp</name>
    <dbReference type="NCBI Taxonomy" id="373956"/>
    <lineage>
        <taxon>Eukaryota</taxon>
        <taxon>Metazoa</taxon>
        <taxon>Ecdysozoa</taxon>
        <taxon>Arthropoda</taxon>
        <taxon>Crustacea</taxon>
        <taxon>Multicrustacea</taxon>
        <taxon>Malacostraca</taxon>
        <taxon>Eumalacostraca</taxon>
        <taxon>Eucarida</taxon>
        <taxon>Decapoda</taxon>
        <taxon>Pleocyemata</taxon>
        <taxon>Caridea</taxon>
        <taxon>Atyoidea</taxon>
        <taxon>Atyidae</taxon>
        <taxon>Halocaridina</taxon>
    </lineage>
</organism>
<evidence type="ECO:0000256" key="2">
    <source>
        <dbReference type="SAM" id="SignalP"/>
    </source>
</evidence>
<dbReference type="PROSITE" id="PS51155">
    <property type="entry name" value="CHIT_BIND_RR_2"/>
    <property type="match status" value="1"/>
</dbReference>
<keyword evidence="4" id="KW-1185">Reference proteome</keyword>
<dbReference type="GO" id="GO:0042302">
    <property type="term" value="F:structural constituent of cuticle"/>
    <property type="evidence" value="ECO:0007669"/>
    <property type="project" value="UniProtKB-UniRule"/>
</dbReference>
<keyword evidence="2" id="KW-0732">Signal</keyword>
<evidence type="ECO:0000256" key="1">
    <source>
        <dbReference type="PROSITE-ProRule" id="PRU00497"/>
    </source>
</evidence>
<keyword evidence="1" id="KW-0193">Cuticle</keyword>
<evidence type="ECO:0000313" key="4">
    <source>
        <dbReference type="Proteomes" id="UP001381693"/>
    </source>
</evidence>
<sequence>MKVIIIASLLVVALALPAPQTGPAPAVGQSVVWPIRPYSYAYEISDPPSNNFQNKAEIKNANGDVFGSYSVLMPDNFIYTTTYNVTGLSGFVYNLVKTPANPAAAAATTA</sequence>
<name>A0AAN8WGA9_HALRR</name>
<feature type="signal peptide" evidence="2">
    <location>
        <begin position="1"/>
        <end position="15"/>
    </location>
</feature>
<accession>A0AAN8WGA9</accession>
<evidence type="ECO:0000313" key="3">
    <source>
        <dbReference type="EMBL" id="KAK7065652.1"/>
    </source>
</evidence>
<comment type="caution">
    <text evidence="3">The sequence shown here is derived from an EMBL/GenBank/DDBJ whole genome shotgun (WGS) entry which is preliminary data.</text>
</comment>
<gene>
    <name evidence="3" type="ORF">SK128_017187</name>
</gene>
<dbReference type="EMBL" id="JAXCGZ010020221">
    <property type="protein sequence ID" value="KAK7065652.1"/>
    <property type="molecule type" value="Genomic_DNA"/>
</dbReference>
<feature type="chain" id="PRO_5043038844" evidence="2">
    <location>
        <begin position="16"/>
        <end position="110"/>
    </location>
</feature>
<dbReference type="AlphaFoldDB" id="A0AAN8WGA9"/>
<dbReference type="Pfam" id="PF00379">
    <property type="entry name" value="Chitin_bind_4"/>
    <property type="match status" value="1"/>
</dbReference>
<dbReference type="InterPro" id="IPR000618">
    <property type="entry name" value="Insect_cuticle"/>
</dbReference>
<proteinExistence type="predicted"/>
<dbReference type="Proteomes" id="UP001381693">
    <property type="component" value="Unassembled WGS sequence"/>
</dbReference>
<protein>
    <submittedName>
        <fullName evidence="3">Uncharacterized protein</fullName>
    </submittedName>
</protein>